<feature type="transmembrane region" description="Helical" evidence="1">
    <location>
        <begin position="120"/>
        <end position="142"/>
    </location>
</feature>
<keyword evidence="1" id="KW-1133">Transmembrane helix</keyword>
<evidence type="ECO:0000313" key="2">
    <source>
        <dbReference type="EMBL" id="KAF6038786.1"/>
    </source>
</evidence>
<name>A0A7J7KLR5_BUGNE</name>
<accession>A0A7J7KLR5</accession>
<protein>
    <submittedName>
        <fullName evidence="2">LIPI</fullName>
    </submittedName>
</protein>
<dbReference type="OrthoDB" id="10043391at2759"/>
<feature type="transmembrane region" description="Helical" evidence="1">
    <location>
        <begin position="6"/>
        <end position="24"/>
    </location>
</feature>
<keyword evidence="3" id="KW-1185">Reference proteome</keyword>
<feature type="transmembrane region" description="Helical" evidence="1">
    <location>
        <begin position="45"/>
        <end position="65"/>
    </location>
</feature>
<gene>
    <name evidence="2" type="ORF">EB796_002906</name>
</gene>
<reference evidence="2" key="1">
    <citation type="submission" date="2020-06" db="EMBL/GenBank/DDBJ databases">
        <title>Draft genome of Bugula neritina, a colonial animal packing powerful symbionts and potential medicines.</title>
        <authorList>
            <person name="Rayko M."/>
        </authorList>
    </citation>
    <scope>NUCLEOTIDE SEQUENCE [LARGE SCALE GENOMIC DNA]</scope>
    <source>
        <strain evidence="2">Kwan_BN1</strain>
    </source>
</reference>
<dbReference type="Proteomes" id="UP000593567">
    <property type="component" value="Unassembled WGS sequence"/>
</dbReference>
<organism evidence="2 3">
    <name type="scientific">Bugula neritina</name>
    <name type="common">Brown bryozoan</name>
    <name type="synonym">Sertularia neritina</name>
    <dbReference type="NCBI Taxonomy" id="10212"/>
    <lineage>
        <taxon>Eukaryota</taxon>
        <taxon>Metazoa</taxon>
        <taxon>Spiralia</taxon>
        <taxon>Lophotrochozoa</taxon>
        <taxon>Bryozoa</taxon>
        <taxon>Gymnolaemata</taxon>
        <taxon>Cheilostomatida</taxon>
        <taxon>Flustrina</taxon>
        <taxon>Buguloidea</taxon>
        <taxon>Bugulidae</taxon>
        <taxon>Bugula</taxon>
    </lineage>
</organism>
<feature type="transmembrane region" description="Helical" evidence="1">
    <location>
        <begin position="168"/>
        <end position="188"/>
    </location>
</feature>
<keyword evidence="1" id="KW-0812">Transmembrane</keyword>
<proteinExistence type="predicted"/>
<evidence type="ECO:0000256" key="1">
    <source>
        <dbReference type="SAM" id="Phobius"/>
    </source>
</evidence>
<keyword evidence="1" id="KW-0472">Membrane</keyword>
<dbReference type="AlphaFoldDB" id="A0A7J7KLR5"/>
<dbReference type="EMBL" id="VXIV02000353">
    <property type="protein sequence ID" value="KAF6038786.1"/>
    <property type="molecule type" value="Genomic_DNA"/>
</dbReference>
<evidence type="ECO:0000313" key="3">
    <source>
        <dbReference type="Proteomes" id="UP000593567"/>
    </source>
</evidence>
<comment type="caution">
    <text evidence="2">The sequence shown here is derived from an EMBL/GenBank/DDBJ whole genome shotgun (WGS) entry which is preliminary data.</text>
</comment>
<sequence>MIPRWLTSLCSFQISFGFALVKMLKHNQQKDSTKGTSVSTTIYRAPAVLISTKICFSLCILYFLYTTTTEYASCTQQPPENAQQGNSTEPPAYEFLTGWQMGVRDSQPQPAVKDTSSKCWLAVGILISIVFIPLSALGVMGYQAIEAANEAKSGNAAEYKKKICRSKAYGLTGIGLLLLLITIITAASRNLLEALPVNLMFPLHPIIFIWDALRITNLEILMVMNIILEMIFLLRIVPTTAPKEVYKYAGLQNGFFCSCGTSYGSYGELDQDECSSVCSADGMECGGLYSNSIYRTNYIGCYKDYNETFDYILICQMMRLPE</sequence>